<feature type="region of interest" description="Disordered" evidence="2">
    <location>
        <begin position="268"/>
        <end position="295"/>
    </location>
</feature>
<feature type="compositionally biased region" description="Polar residues" evidence="2">
    <location>
        <begin position="826"/>
        <end position="859"/>
    </location>
</feature>
<dbReference type="SMART" id="SM00015">
    <property type="entry name" value="IQ"/>
    <property type="match status" value="3"/>
</dbReference>
<comment type="caution">
    <text evidence="3">The sequence shown here is derived from an EMBL/GenBank/DDBJ whole genome shotgun (WGS) entry which is preliminary data.</text>
</comment>
<feature type="compositionally biased region" description="Polar residues" evidence="2">
    <location>
        <begin position="177"/>
        <end position="189"/>
    </location>
</feature>
<feature type="region of interest" description="Disordered" evidence="2">
    <location>
        <begin position="418"/>
        <end position="455"/>
    </location>
</feature>
<dbReference type="Proteomes" id="UP000593567">
    <property type="component" value="Unassembled WGS sequence"/>
</dbReference>
<dbReference type="EMBL" id="VXIV02001866">
    <property type="protein sequence ID" value="KAF6029011.1"/>
    <property type="molecule type" value="Genomic_DNA"/>
</dbReference>
<organism evidence="3 4">
    <name type="scientific">Bugula neritina</name>
    <name type="common">Brown bryozoan</name>
    <name type="synonym">Sertularia neritina</name>
    <dbReference type="NCBI Taxonomy" id="10212"/>
    <lineage>
        <taxon>Eukaryota</taxon>
        <taxon>Metazoa</taxon>
        <taxon>Spiralia</taxon>
        <taxon>Lophotrochozoa</taxon>
        <taxon>Bryozoa</taxon>
        <taxon>Gymnolaemata</taxon>
        <taxon>Cheilostomatida</taxon>
        <taxon>Flustrina</taxon>
        <taxon>Buguloidea</taxon>
        <taxon>Bugulidae</taxon>
        <taxon>Bugula</taxon>
    </lineage>
</organism>
<dbReference type="InterPro" id="IPR027417">
    <property type="entry name" value="P-loop_NTPase"/>
</dbReference>
<gene>
    <name evidence="3" type="ORF">EB796_012682</name>
</gene>
<name>A0A7J7JTP1_BUGNE</name>
<dbReference type="SUPFAM" id="SSF52540">
    <property type="entry name" value="P-loop containing nucleoside triphosphate hydrolases"/>
    <property type="match status" value="1"/>
</dbReference>
<evidence type="ECO:0000313" key="4">
    <source>
        <dbReference type="Proteomes" id="UP000593567"/>
    </source>
</evidence>
<proteinExistence type="predicted"/>
<feature type="compositionally biased region" description="Low complexity" evidence="2">
    <location>
        <begin position="434"/>
        <end position="453"/>
    </location>
</feature>
<dbReference type="PANTHER" id="PTHR35978:SF1">
    <property type="entry name" value="IQ DOMAIN-CONTAINING PROTEIN M"/>
    <property type="match status" value="1"/>
</dbReference>
<evidence type="ECO:0000256" key="2">
    <source>
        <dbReference type="SAM" id="MobiDB-lite"/>
    </source>
</evidence>
<protein>
    <submittedName>
        <fullName evidence="3">IQCM</fullName>
    </submittedName>
</protein>
<feature type="region of interest" description="Disordered" evidence="2">
    <location>
        <begin position="821"/>
        <end position="859"/>
    </location>
</feature>
<keyword evidence="1" id="KW-0175">Coiled coil</keyword>
<feature type="region of interest" description="Disordered" evidence="2">
    <location>
        <begin position="146"/>
        <end position="201"/>
    </location>
</feature>
<feature type="compositionally biased region" description="Polar residues" evidence="2">
    <location>
        <begin position="238"/>
        <end position="250"/>
    </location>
</feature>
<dbReference type="PANTHER" id="PTHR35978">
    <property type="entry name" value="IQ DOMAIN-CONTAINING PROTEIN M"/>
    <property type="match status" value="1"/>
</dbReference>
<dbReference type="AlphaFoldDB" id="A0A7J7JTP1"/>
<dbReference type="PROSITE" id="PS50096">
    <property type="entry name" value="IQ"/>
    <property type="match status" value="2"/>
</dbReference>
<dbReference type="Gene3D" id="1.20.5.190">
    <property type="match status" value="1"/>
</dbReference>
<dbReference type="CDD" id="cd23767">
    <property type="entry name" value="IQCD"/>
    <property type="match status" value="1"/>
</dbReference>
<keyword evidence="4" id="KW-1185">Reference proteome</keyword>
<sequence length="859" mass="97959">MTEYHYRPITVTVAVVVMCHAGSERIPQAASNTLSGLDDKTTKSLLSVSNIKTVAPRRHRPDISLSENYGNFYLDYLHCDETLPPTSVYEYSSYPYEHEPFSKSYQFMAEDSAGRSPSPPPVEYFTIVNSVAPDLERIRYKSKHEVRVERANTPASSVKTKDSSLPAANVNREESGETTPTKNAVSESGNEGEDETFKSEKQLSRMRLMKSLVPSPLFQFTAYPTPRGGVLREKSPGRSRTVTSANNSNTSGLEKAVTAISFEPPFHIGNFNKPREATKSAGKLRTSTDKTNPNAIIQPMRTAPSIPSVHSAFGSRSPRLTRNHPFSGEHDRSAHRQLNPLEYLKKVQGMRAEDVYIEDGKREDTGKLSSYLDVRPMSSHLDLRHTQADLSVHNAIKFDRERIQTPVEQLCTSPAFITESNEDGSYHPPEQRCNSARPKSSLSSASNPRSSRPIPQYMKTEHWEKVDADTQRQKEAAAAVSIQKIFRGYVSRKVYLNLRRDYRAEQENKRISAIRIQRSWRQHRNRLKQIYSQPTVSPVTLQRVKDFKSLQLQQEAQRESKRMAEIEQMKRQEQESKETISVIGPHVEIYSAYHPLKYGASKKEVEKAIVVIQKNVRGMQCRQYLNVLKEKAKDHASTWAEWVSYYKKFLKRILHRRGIDKPDIVINLEQMKKFMSQKKRYESVFDRRAFGGELEEDEIVQFFRECDLMPANHEIEHAIDLVFKGKPRSKKTTFKKREVLDVVFEIYKPEGTGIINDRKSTWLHPIVDGEDAMKMLGSDMVEPTPLGPCIQLVADSMRERKEKAAEEERLRIIANQKELRKCQAESAANSSQPTILDNSQPSEPATLQIFSSEPMTSAK</sequence>
<accession>A0A7J7JTP1</accession>
<dbReference type="InterPro" id="IPR000048">
    <property type="entry name" value="IQ_motif_EF-hand-BS"/>
</dbReference>
<dbReference type="OrthoDB" id="6288272at2759"/>
<dbReference type="Pfam" id="PF00612">
    <property type="entry name" value="IQ"/>
    <property type="match status" value="2"/>
</dbReference>
<evidence type="ECO:0000256" key="1">
    <source>
        <dbReference type="SAM" id="Coils"/>
    </source>
</evidence>
<evidence type="ECO:0000313" key="3">
    <source>
        <dbReference type="EMBL" id="KAF6029011.1"/>
    </source>
</evidence>
<reference evidence="3" key="1">
    <citation type="submission" date="2020-06" db="EMBL/GenBank/DDBJ databases">
        <title>Draft genome of Bugula neritina, a colonial animal packing powerful symbionts and potential medicines.</title>
        <authorList>
            <person name="Rayko M."/>
        </authorList>
    </citation>
    <scope>NUCLEOTIDE SEQUENCE [LARGE SCALE GENOMIC DNA]</scope>
    <source>
        <strain evidence="3">Kwan_BN1</strain>
    </source>
</reference>
<feature type="region of interest" description="Disordered" evidence="2">
    <location>
        <begin position="228"/>
        <end position="250"/>
    </location>
</feature>
<feature type="coiled-coil region" evidence="1">
    <location>
        <begin position="549"/>
        <end position="576"/>
    </location>
</feature>